<accession>C0EN01</accession>
<keyword evidence="2" id="KW-1185">Reference proteome</keyword>
<sequence>MVWQYREMGMSDYSIDRLSGRLKTEDLDFQTAFHLRYVKKFLVLK</sequence>
<dbReference type="AlphaFoldDB" id="C0EN01"/>
<dbReference type="EMBL" id="ACEN01000062">
    <property type="protein sequence ID" value="EEG33624.1"/>
    <property type="molecule type" value="Genomic_DNA"/>
</dbReference>
<reference evidence="1 2" key="1">
    <citation type="submission" date="2009-01" db="EMBL/GenBank/DDBJ databases">
        <authorList>
            <person name="Fulton L."/>
            <person name="Clifton S."/>
            <person name="Chinwalla A.T."/>
            <person name="Mitreva M."/>
            <person name="Sodergren E."/>
            <person name="Weinstock G."/>
            <person name="Clifton S."/>
            <person name="Dooling D.J."/>
            <person name="Fulton B."/>
            <person name="Minx P."/>
            <person name="Pepin K.H."/>
            <person name="Johnson M."/>
            <person name="Bhonagiri V."/>
            <person name="Nash W.E."/>
            <person name="Mardis E.R."/>
            <person name="Wilson R.K."/>
        </authorList>
    </citation>
    <scope>NUCLEOTIDE SEQUENCE [LARGE SCALE GENOMIC DNA]</scope>
    <source>
        <strain evidence="1 2">NRL30031/H210</strain>
    </source>
</reference>
<comment type="caution">
    <text evidence="1">The sequence shown here is derived from an EMBL/GenBank/DDBJ whole genome shotgun (WGS) entry which is preliminary data.</text>
</comment>
<evidence type="ECO:0000313" key="1">
    <source>
        <dbReference type="EMBL" id="EEG33624.1"/>
    </source>
</evidence>
<evidence type="ECO:0000313" key="2">
    <source>
        <dbReference type="Proteomes" id="UP000004457"/>
    </source>
</evidence>
<protein>
    <submittedName>
        <fullName evidence="1">Uncharacterized protein</fullName>
    </submittedName>
</protein>
<name>C0EN01_NEIFL</name>
<organism evidence="1 2">
    <name type="scientific">Neisseria flavescens NRL30031/H210</name>
    <dbReference type="NCBI Taxonomy" id="546264"/>
    <lineage>
        <taxon>Bacteria</taxon>
        <taxon>Pseudomonadati</taxon>
        <taxon>Pseudomonadota</taxon>
        <taxon>Betaproteobacteria</taxon>
        <taxon>Neisseriales</taxon>
        <taxon>Neisseriaceae</taxon>
        <taxon>Neisseria</taxon>
    </lineage>
</organism>
<gene>
    <name evidence="1" type="ORF">NEIFLAOT_01332</name>
</gene>
<dbReference type="Proteomes" id="UP000004457">
    <property type="component" value="Unassembled WGS sequence"/>
</dbReference>
<proteinExistence type="predicted"/>